<evidence type="ECO:0000313" key="3">
    <source>
        <dbReference type="Proteomes" id="UP000642107"/>
    </source>
</evidence>
<feature type="transmembrane region" description="Helical" evidence="1">
    <location>
        <begin position="246"/>
        <end position="263"/>
    </location>
</feature>
<dbReference type="PANTHER" id="PTHR41282:SF1">
    <property type="entry name" value="CONSERVED TRANSMEMBRANE PROTEIN-RELATED"/>
    <property type="match status" value="1"/>
</dbReference>
<evidence type="ECO:0000313" key="2">
    <source>
        <dbReference type="EMBL" id="MBD9698267.1"/>
    </source>
</evidence>
<keyword evidence="3" id="KW-1185">Reference proteome</keyword>
<sequence>MSNPVFTSSRAFQDPVQQRGNQAQGYDYGTAASAATLENMYAQPSATPVQTNRLTYDDVIVKTGGLLALVVIAAAVSWQLSPAMPGLYIAGAIIGFVLALINIFKKSPSPALIMGYAVAEGVFLGGLSVFMDAFYPGVAMQALIATVVTFAVVLVGFKSGKLRTSPKLTKMFFIAMISYAAFSLVNLGIMLFGASDNAWGLRGGEIAGFPLGVIIGAVAVLLASYSLVMDFEQIKHGVEVGVPRNLAWTFAFGLVVTLVWLYVEFLRIFAILSGRD</sequence>
<dbReference type="Proteomes" id="UP000642107">
    <property type="component" value="Unassembled WGS sequence"/>
</dbReference>
<proteinExistence type="predicted"/>
<comment type="caution">
    <text evidence="2">The sequence shown here is derived from an EMBL/GenBank/DDBJ whole genome shotgun (WGS) entry which is preliminary data.</text>
</comment>
<feature type="transmembrane region" description="Helical" evidence="1">
    <location>
        <begin position="111"/>
        <end position="131"/>
    </location>
</feature>
<feature type="transmembrane region" description="Helical" evidence="1">
    <location>
        <begin position="206"/>
        <end position="225"/>
    </location>
</feature>
<dbReference type="PIRSF" id="PIRSF009160">
    <property type="entry name" value="UCP009160"/>
    <property type="match status" value="1"/>
</dbReference>
<dbReference type="Pfam" id="PF12811">
    <property type="entry name" value="BaxI_1"/>
    <property type="match status" value="1"/>
</dbReference>
<dbReference type="PANTHER" id="PTHR41282">
    <property type="entry name" value="CONSERVED TRANSMEMBRANE PROTEIN-RELATED"/>
    <property type="match status" value="1"/>
</dbReference>
<keyword evidence="1" id="KW-1133">Transmembrane helix</keyword>
<feature type="transmembrane region" description="Helical" evidence="1">
    <location>
        <begin position="59"/>
        <end position="80"/>
    </location>
</feature>
<dbReference type="RefSeq" id="WP_192277307.1">
    <property type="nucleotide sequence ID" value="NZ_JACZDF010000001.1"/>
</dbReference>
<feature type="transmembrane region" description="Helical" evidence="1">
    <location>
        <begin position="137"/>
        <end position="159"/>
    </location>
</feature>
<keyword evidence="1" id="KW-0812">Transmembrane</keyword>
<dbReference type="EMBL" id="JACZDF010000001">
    <property type="protein sequence ID" value="MBD9698267.1"/>
    <property type="molecule type" value="Genomic_DNA"/>
</dbReference>
<keyword evidence="1" id="KW-0472">Membrane</keyword>
<protein>
    <submittedName>
        <fullName evidence="2">Bax inhibitor-1/YccA family protein</fullName>
    </submittedName>
</protein>
<feature type="transmembrane region" description="Helical" evidence="1">
    <location>
        <begin position="86"/>
        <end position="104"/>
    </location>
</feature>
<gene>
    <name evidence="2" type="ORF">IGS67_02005</name>
</gene>
<organism evidence="2 3">
    <name type="scientific">Flavimobilis rhizosphaerae</name>
    <dbReference type="NCBI Taxonomy" id="2775421"/>
    <lineage>
        <taxon>Bacteria</taxon>
        <taxon>Bacillati</taxon>
        <taxon>Actinomycetota</taxon>
        <taxon>Actinomycetes</taxon>
        <taxon>Micrococcales</taxon>
        <taxon>Jonesiaceae</taxon>
        <taxon>Flavimobilis</taxon>
    </lineage>
</organism>
<reference evidence="2 3" key="1">
    <citation type="submission" date="2020-09" db="EMBL/GenBank/DDBJ databases">
        <title>Flavimobilis rhizosphaerae sp. nov., isolated from rhizosphere soil of Spartina alterniflora.</title>
        <authorList>
            <person name="Hanqin C."/>
        </authorList>
    </citation>
    <scope>NUCLEOTIDE SEQUENCE [LARGE SCALE GENOMIC DNA]</scope>
    <source>
        <strain evidence="2 3">GY 10621</strain>
    </source>
</reference>
<dbReference type="InterPro" id="IPR010539">
    <property type="entry name" value="BaxI_1-like"/>
</dbReference>
<name>A0ABR9DMA3_9MICO</name>
<evidence type="ECO:0000256" key="1">
    <source>
        <dbReference type="SAM" id="Phobius"/>
    </source>
</evidence>
<accession>A0ABR9DMA3</accession>
<feature type="transmembrane region" description="Helical" evidence="1">
    <location>
        <begin position="171"/>
        <end position="194"/>
    </location>
</feature>